<organism evidence="2 3">
    <name type="scientific">Flavobacterium ginsengiterrae</name>
    <dbReference type="NCBI Taxonomy" id="871695"/>
    <lineage>
        <taxon>Bacteria</taxon>
        <taxon>Pseudomonadati</taxon>
        <taxon>Bacteroidota</taxon>
        <taxon>Flavobacteriia</taxon>
        <taxon>Flavobacteriales</taxon>
        <taxon>Flavobacteriaceae</taxon>
        <taxon>Flavobacterium</taxon>
    </lineage>
</organism>
<protein>
    <submittedName>
        <fullName evidence="2">Uncharacterized protein</fullName>
    </submittedName>
</protein>
<reference evidence="3" key="1">
    <citation type="journal article" date="2019" name="Int. J. Syst. Evol. Microbiol.">
        <title>The Global Catalogue of Microorganisms (GCM) 10K type strain sequencing project: providing services to taxonomists for standard genome sequencing and annotation.</title>
        <authorList>
            <consortium name="The Broad Institute Genomics Platform"/>
            <consortium name="The Broad Institute Genome Sequencing Center for Infectious Disease"/>
            <person name="Wu L."/>
            <person name="Ma J."/>
        </authorList>
    </citation>
    <scope>NUCLEOTIDE SEQUENCE [LARGE SCALE GENOMIC DNA]</scope>
    <source>
        <strain evidence="3">JCM 17337</strain>
    </source>
</reference>
<name>A0ABP7G647_9FLAO</name>
<feature type="region of interest" description="Disordered" evidence="1">
    <location>
        <begin position="1"/>
        <end position="22"/>
    </location>
</feature>
<evidence type="ECO:0000256" key="1">
    <source>
        <dbReference type="SAM" id="MobiDB-lite"/>
    </source>
</evidence>
<evidence type="ECO:0000313" key="3">
    <source>
        <dbReference type="Proteomes" id="UP001500748"/>
    </source>
</evidence>
<proteinExistence type="predicted"/>
<feature type="compositionally biased region" description="Basic and acidic residues" evidence="1">
    <location>
        <begin position="66"/>
        <end position="95"/>
    </location>
</feature>
<sequence length="95" mass="10681">MSRANNSHRVRSNSNTGNLEPVLISIICYSKYNSESGEESKKDFRSSLSGKPAVKDVVHENNNGRQKQENNDNQKSRGGKESKTDRRPADTKERS</sequence>
<keyword evidence="3" id="KW-1185">Reference proteome</keyword>
<feature type="region of interest" description="Disordered" evidence="1">
    <location>
        <begin position="35"/>
        <end position="95"/>
    </location>
</feature>
<gene>
    <name evidence="2" type="ORF">GCM10022423_00600</name>
</gene>
<dbReference type="EMBL" id="BAABDU010000001">
    <property type="protein sequence ID" value="GAA3754733.1"/>
    <property type="molecule type" value="Genomic_DNA"/>
</dbReference>
<feature type="compositionally biased region" description="Basic residues" evidence="1">
    <location>
        <begin position="1"/>
        <end position="11"/>
    </location>
</feature>
<dbReference type="RefSeq" id="WP_345138671.1">
    <property type="nucleotide sequence ID" value="NZ_BAABDU010000001.1"/>
</dbReference>
<dbReference type="Proteomes" id="UP001500748">
    <property type="component" value="Unassembled WGS sequence"/>
</dbReference>
<accession>A0ABP7G647</accession>
<comment type="caution">
    <text evidence="2">The sequence shown here is derived from an EMBL/GenBank/DDBJ whole genome shotgun (WGS) entry which is preliminary data.</text>
</comment>
<evidence type="ECO:0000313" key="2">
    <source>
        <dbReference type="EMBL" id="GAA3754733.1"/>
    </source>
</evidence>